<sequence>MRLERARHRPGGGATALAAAARGPLPRARPGRACRRAMPPACARAYASARRVVWFALDR</sequence>
<comment type="caution">
    <text evidence="2">The sequence shown here is derived from an EMBL/GenBank/DDBJ whole genome shotgun (WGS) entry which is preliminary data.</text>
</comment>
<dbReference type="EMBL" id="QXCT01000001">
    <property type="protein sequence ID" value="MDW9252980.1"/>
    <property type="molecule type" value="Genomic_DNA"/>
</dbReference>
<proteinExistence type="predicted"/>
<evidence type="ECO:0000256" key="1">
    <source>
        <dbReference type="SAM" id="MobiDB-lite"/>
    </source>
</evidence>
<evidence type="ECO:0000313" key="2">
    <source>
        <dbReference type="EMBL" id="MDW9252980.1"/>
    </source>
</evidence>
<feature type="compositionally biased region" description="Low complexity" evidence="1">
    <location>
        <begin position="15"/>
        <end position="28"/>
    </location>
</feature>
<dbReference type="Proteomes" id="UP001272137">
    <property type="component" value="Unassembled WGS sequence"/>
</dbReference>
<protein>
    <submittedName>
        <fullName evidence="2">Uncharacterized protein</fullName>
    </submittedName>
</protein>
<name>A0AAW9CQW1_BURTH</name>
<feature type="compositionally biased region" description="Basic residues" evidence="1">
    <location>
        <begin position="1"/>
        <end position="10"/>
    </location>
</feature>
<accession>A0AAW9CQW1</accession>
<evidence type="ECO:0000313" key="3">
    <source>
        <dbReference type="Proteomes" id="UP001272137"/>
    </source>
</evidence>
<gene>
    <name evidence="2" type="ORF">C7S16_7042</name>
</gene>
<feature type="region of interest" description="Disordered" evidence="1">
    <location>
        <begin position="1"/>
        <end position="33"/>
    </location>
</feature>
<organism evidence="2 3">
    <name type="scientific">Burkholderia thailandensis</name>
    <dbReference type="NCBI Taxonomy" id="57975"/>
    <lineage>
        <taxon>Bacteria</taxon>
        <taxon>Pseudomonadati</taxon>
        <taxon>Pseudomonadota</taxon>
        <taxon>Betaproteobacteria</taxon>
        <taxon>Burkholderiales</taxon>
        <taxon>Burkholderiaceae</taxon>
        <taxon>Burkholderia</taxon>
        <taxon>pseudomallei group</taxon>
    </lineage>
</organism>
<reference evidence="2" key="1">
    <citation type="submission" date="2018-08" db="EMBL/GenBank/DDBJ databases">
        <title>Identification of Burkholderia cepacia strains that express a Burkholderia pseudomallei-like capsular polysaccharide.</title>
        <authorList>
            <person name="Burtnick M.N."/>
            <person name="Vongsouvath M."/>
            <person name="Newton P."/>
            <person name="Wuthiekanun V."/>
            <person name="Limmathurotsakul D."/>
            <person name="Brett P.J."/>
            <person name="Chantratita N."/>
            <person name="Dance D.A."/>
        </authorList>
    </citation>
    <scope>NUCLEOTIDE SEQUENCE</scope>
    <source>
        <strain evidence="2">SBXCC001</strain>
    </source>
</reference>
<dbReference type="AlphaFoldDB" id="A0AAW9CQW1"/>